<evidence type="ECO:0000313" key="3">
    <source>
        <dbReference type="Proteomes" id="UP000826271"/>
    </source>
</evidence>
<sequence length="230" mass="26586">MNSQVIGRYQRARGTLNLKRSLQFTALLAICIWLMYQINHPNDHHKLHYDKTSLSKQDAILGRAVNMAWLTHRHGSDSVDWEGKKANNYLKQKNVVAEDQRNTEIQLKDFHGVSDKERREKDYLNEGYLNLRGKFMRVNRENLHKEAEKDLKKQEINGEIYSQAVKRKDVVKKTGDHNLSLELEDNDGVFHDTTDNRWHHGTENGVPGSGFDDENGVPLGLNEINVVMIN</sequence>
<organism evidence="2 3">
    <name type="scientific">Buddleja alternifolia</name>
    <dbReference type="NCBI Taxonomy" id="168488"/>
    <lineage>
        <taxon>Eukaryota</taxon>
        <taxon>Viridiplantae</taxon>
        <taxon>Streptophyta</taxon>
        <taxon>Embryophyta</taxon>
        <taxon>Tracheophyta</taxon>
        <taxon>Spermatophyta</taxon>
        <taxon>Magnoliopsida</taxon>
        <taxon>eudicotyledons</taxon>
        <taxon>Gunneridae</taxon>
        <taxon>Pentapetalae</taxon>
        <taxon>asterids</taxon>
        <taxon>lamiids</taxon>
        <taxon>Lamiales</taxon>
        <taxon>Scrophulariaceae</taxon>
        <taxon>Buddlejeae</taxon>
        <taxon>Buddleja</taxon>
    </lineage>
</organism>
<protein>
    <submittedName>
        <fullName evidence="2">Uncharacterized protein</fullName>
    </submittedName>
</protein>
<dbReference type="AlphaFoldDB" id="A0AAV6WB30"/>
<accession>A0AAV6WB30</accession>
<name>A0AAV6WB30_9LAMI</name>
<reference evidence="2" key="1">
    <citation type="submission" date="2019-10" db="EMBL/GenBank/DDBJ databases">
        <authorList>
            <person name="Zhang R."/>
            <person name="Pan Y."/>
            <person name="Wang J."/>
            <person name="Ma R."/>
            <person name="Yu S."/>
        </authorList>
    </citation>
    <scope>NUCLEOTIDE SEQUENCE</scope>
    <source>
        <strain evidence="2">LA-IB0</strain>
        <tissue evidence="2">Leaf</tissue>
    </source>
</reference>
<evidence type="ECO:0000313" key="2">
    <source>
        <dbReference type="EMBL" id="KAG8367353.1"/>
    </source>
</evidence>
<comment type="caution">
    <text evidence="2">The sequence shown here is derived from an EMBL/GenBank/DDBJ whole genome shotgun (WGS) entry which is preliminary data.</text>
</comment>
<keyword evidence="1" id="KW-0472">Membrane</keyword>
<keyword evidence="3" id="KW-1185">Reference proteome</keyword>
<feature type="transmembrane region" description="Helical" evidence="1">
    <location>
        <begin position="21"/>
        <end position="38"/>
    </location>
</feature>
<dbReference type="EMBL" id="WHWC01000016">
    <property type="protein sequence ID" value="KAG8367353.1"/>
    <property type="molecule type" value="Genomic_DNA"/>
</dbReference>
<keyword evidence="1" id="KW-1133">Transmembrane helix</keyword>
<dbReference type="Proteomes" id="UP000826271">
    <property type="component" value="Unassembled WGS sequence"/>
</dbReference>
<keyword evidence="1" id="KW-0812">Transmembrane</keyword>
<gene>
    <name evidence="2" type="ORF">BUALT_Bualt16G0063300</name>
</gene>
<proteinExistence type="predicted"/>
<evidence type="ECO:0000256" key="1">
    <source>
        <dbReference type="SAM" id="Phobius"/>
    </source>
</evidence>